<sequence>MAIAGPLAGIVAAVLFGAAYKLHLGQLLPMYGCTVAAVWLAGVGHSKKLREMWRISAEEGDENVRISPLLTLQLTASLLILCGLGIWFAANA</sequence>
<protein>
    <submittedName>
        <fullName evidence="2">Uncharacterized protein</fullName>
    </submittedName>
</protein>
<feature type="transmembrane region" description="Helical" evidence="1">
    <location>
        <begin position="27"/>
        <end position="45"/>
    </location>
</feature>
<dbReference type="Proteomes" id="UP000053923">
    <property type="component" value="Unassembled WGS sequence"/>
</dbReference>
<name>A0A101JP35_9ACTN</name>
<keyword evidence="1" id="KW-0812">Transmembrane</keyword>
<evidence type="ECO:0000313" key="2">
    <source>
        <dbReference type="EMBL" id="KUL30349.1"/>
    </source>
</evidence>
<organism evidence="2 3">
    <name type="scientific">Streptomyces regalis</name>
    <dbReference type="NCBI Taxonomy" id="68262"/>
    <lineage>
        <taxon>Bacteria</taxon>
        <taxon>Bacillati</taxon>
        <taxon>Actinomycetota</taxon>
        <taxon>Actinomycetes</taxon>
        <taxon>Kitasatosporales</taxon>
        <taxon>Streptomycetaceae</taxon>
        <taxon>Streptomyces</taxon>
    </lineage>
</organism>
<feature type="transmembrane region" description="Helical" evidence="1">
    <location>
        <begin position="66"/>
        <end position="90"/>
    </location>
</feature>
<evidence type="ECO:0000313" key="3">
    <source>
        <dbReference type="Proteomes" id="UP000053923"/>
    </source>
</evidence>
<comment type="caution">
    <text evidence="2">The sequence shown here is derived from an EMBL/GenBank/DDBJ whole genome shotgun (WGS) entry which is preliminary data.</text>
</comment>
<keyword evidence="3" id="KW-1185">Reference proteome</keyword>
<keyword evidence="1" id="KW-0472">Membrane</keyword>
<proteinExistence type="predicted"/>
<dbReference type="AlphaFoldDB" id="A0A101JP35"/>
<gene>
    <name evidence="2" type="ORF">ADL12_27280</name>
</gene>
<keyword evidence="1" id="KW-1133">Transmembrane helix</keyword>
<dbReference type="EMBL" id="LLZG01000301">
    <property type="protein sequence ID" value="KUL30349.1"/>
    <property type="molecule type" value="Genomic_DNA"/>
</dbReference>
<reference evidence="3" key="1">
    <citation type="submission" date="2015-10" db="EMBL/GenBank/DDBJ databases">
        <authorList>
            <person name="Ju K.-S."/>
            <person name="Doroghazi J.R."/>
            <person name="Metcalf W.W."/>
        </authorList>
    </citation>
    <scope>NUCLEOTIDE SEQUENCE [LARGE SCALE GENOMIC DNA]</scope>
    <source>
        <strain evidence="3">NRRL 3151</strain>
    </source>
</reference>
<evidence type="ECO:0000256" key="1">
    <source>
        <dbReference type="SAM" id="Phobius"/>
    </source>
</evidence>
<accession>A0A101JP35</accession>